<organism evidence="13 14">
    <name type="scientific">Pseudonocardia kongjuensis</name>
    <dbReference type="NCBI Taxonomy" id="102227"/>
    <lineage>
        <taxon>Bacteria</taxon>
        <taxon>Bacillati</taxon>
        <taxon>Actinomycetota</taxon>
        <taxon>Actinomycetes</taxon>
        <taxon>Pseudonocardiales</taxon>
        <taxon>Pseudonocardiaceae</taxon>
        <taxon>Pseudonocardia</taxon>
    </lineage>
</organism>
<feature type="transmembrane region" description="Helical" evidence="11">
    <location>
        <begin position="779"/>
        <end position="797"/>
    </location>
</feature>
<sequence length="855" mass="89521">MSAHSATAGAVAEDLGTDPAVGLDDELAAARLAEHGPNRWILPRRVTFRQVLADEITEPMMLLLVAVAVLYGIWGRLEDTVAIVAIIVVVVLVEVFAEFRAKSVIAALGTLTAPTTPVLRGGRTRSVPTEDLVPGDVLPLAAGTRVAADVRLTETWGLRIDESALTGESVAAAKDARRVLDETAALGDRANLAFAGTTVVAGRARGVVVATGTATELGAITGLVVAGRPPRTPLQQAMRDLSKALATLAIAFSVLVPLIGVLSGQPWREMVLTGLTLAFATVPEELPIIISLVLGLGAYRLSRRRGLVRRLRAAESLGAVTVIATDKTGTLTENRMAVDHAEAVRGSADELLAAGAACTEATPEPDGGWAGDPTDVAFLVAARDRGLAPPPEPVHRFAFDPVRDSMTVVLPDRRVVTTGAPESVLGRCRDADPAVLARAEQLAARGLRVIAVAGRTAAEIPTRVEDAERDLELIGLVALSDPPRPGAADAVAAAHRAGIRVLMVTGDHPACARAIAGQVGIDGDELLTGPELDLLDDDGLAAAVTRVTLFARVTPAHKLRLVTALQDGGEVVAVTGDGVNDAPALARADVGVAMGSSGTDVARDAADLVLADDDVSTLTRALREGRTLHDNLRKGVKYYLACKAGLVATAAAGVAAGLPIPFAPIQIVVLEMYMDVAGTATFAAERSERDAMDRRPRGRTDRFLDRPLVTDLLAGGASLFAAVGGLYLVSSFTGTDAATAQTLAFVGWMSGYLALAWVMRTERTPLLRAGLLSNRFLPLWTLVTAASLVVVTTVDPLREALRLVPLTGGQWLAAVLVPVVAVSWIEVRKMVRARRPADRAGPPGSQRSGHPRRDR</sequence>
<evidence type="ECO:0000256" key="2">
    <source>
        <dbReference type="ARBA" id="ARBA00005675"/>
    </source>
</evidence>
<accession>A0ABP4IDI9</accession>
<dbReference type="InterPro" id="IPR059000">
    <property type="entry name" value="ATPase_P-type_domA"/>
</dbReference>
<keyword evidence="3 11" id="KW-0812">Transmembrane</keyword>
<evidence type="ECO:0000256" key="6">
    <source>
        <dbReference type="ARBA" id="ARBA00022967"/>
    </source>
</evidence>
<evidence type="ECO:0000259" key="12">
    <source>
        <dbReference type="SMART" id="SM00831"/>
    </source>
</evidence>
<reference evidence="14" key="1">
    <citation type="journal article" date="2019" name="Int. J. Syst. Evol. Microbiol.">
        <title>The Global Catalogue of Microorganisms (GCM) 10K type strain sequencing project: providing services to taxonomists for standard genome sequencing and annotation.</title>
        <authorList>
            <consortium name="The Broad Institute Genomics Platform"/>
            <consortium name="The Broad Institute Genome Sequencing Center for Infectious Disease"/>
            <person name="Wu L."/>
            <person name="Ma J."/>
        </authorList>
    </citation>
    <scope>NUCLEOTIDE SEQUENCE [LARGE SCALE GENOMIC DNA]</scope>
    <source>
        <strain evidence="14">JCM 11896</strain>
    </source>
</reference>
<dbReference type="SMART" id="SM00831">
    <property type="entry name" value="Cation_ATPase_N"/>
    <property type="match status" value="1"/>
</dbReference>
<dbReference type="InterPro" id="IPR018303">
    <property type="entry name" value="ATPase_P-typ_P_site"/>
</dbReference>
<feature type="transmembrane region" description="Helical" evidence="11">
    <location>
        <begin position="740"/>
        <end position="758"/>
    </location>
</feature>
<feature type="transmembrane region" description="Helical" evidence="11">
    <location>
        <begin position="638"/>
        <end position="658"/>
    </location>
</feature>
<dbReference type="InterPro" id="IPR001757">
    <property type="entry name" value="P_typ_ATPase"/>
</dbReference>
<feature type="transmembrane region" description="Helical" evidence="11">
    <location>
        <begin position="80"/>
        <end position="97"/>
    </location>
</feature>
<dbReference type="Gene3D" id="3.40.50.1000">
    <property type="entry name" value="HAD superfamily/HAD-like"/>
    <property type="match status" value="1"/>
</dbReference>
<dbReference type="EMBL" id="BAAAJK010000007">
    <property type="protein sequence ID" value="GAA1387935.1"/>
    <property type="molecule type" value="Genomic_DNA"/>
</dbReference>
<dbReference type="InterPro" id="IPR006068">
    <property type="entry name" value="ATPase_P-typ_cation-transptr_C"/>
</dbReference>
<dbReference type="SFLD" id="SFLDF00027">
    <property type="entry name" value="p-type_atpase"/>
    <property type="match status" value="1"/>
</dbReference>
<dbReference type="InterPro" id="IPR050510">
    <property type="entry name" value="Cation_transp_ATPase_P-type"/>
</dbReference>
<dbReference type="Pfam" id="PF00702">
    <property type="entry name" value="Hydrolase"/>
    <property type="match status" value="1"/>
</dbReference>
<keyword evidence="14" id="KW-1185">Reference proteome</keyword>
<feature type="domain" description="Cation-transporting P-type ATPase N-terminal" evidence="12">
    <location>
        <begin position="2"/>
        <end position="76"/>
    </location>
</feature>
<keyword evidence="5" id="KW-0067">ATP-binding</keyword>
<feature type="transmembrane region" description="Helical" evidence="11">
    <location>
        <begin position="664"/>
        <end position="687"/>
    </location>
</feature>
<dbReference type="Pfam" id="PF00690">
    <property type="entry name" value="Cation_ATPase_N"/>
    <property type="match status" value="1"/>
</dbReference>
<evidence type="ECO:0000256" key="10">
    <source>
        <dbReference type="SAM" id="MobiDB-lite"/>
    </source>
</evidence>
<dbReference type="PROSITE" id="PS00154">
    <property type="entry name" value="ATPASE_E1_E2"/>
    <property type="match status" value="1"/>
</dbReference>
<keyword evidence="7 11" id="KW-1133">Transmembrane helix</keyword>
<dbReference type="PANTHER" id="PTHR43294">
    <property type="entry name" value="SODIUM/POTASSIUM-TRANSPORTING ATPASE SUBUNIT ALPHA"/>
    <property type="match status" value="1"/>
</dbReference>
<feature type="transmembrane region" description="Helical" evidence="11">
    <location>
        <begin position="809"/>
        <end position="827"/>
    </location>
</feature>
<evidence type="ECO:0000313" key="14">
    <source>
        <dbReference type="Proteomes" id="UP001501414"/>
    </source>
</evidence>
<evidence type="ECO:0000256" key="4">
    <source>
        <dbReference type="ARBA" id="ARBA00022741"/>
    </source>
</evidence>
<comment type="subcellular location">
    <subcellularLocation>
        <location evidence="1">Cell membrane</location>
        <topology evidence="1">Multi-pass membrane protein</topology>
    </subcellularLocation>
</comment>
<dbReference type="Proteomes" id="UP001501414">
    <property type="component" value="Unassembled WGS sequence"/>
</dbReference>
<comment type="caution">
    <text evidence="13">The sequence shown here is derived from an EMBL/GenBank/DDBJ whole genome shotgun (WGS) entry which is preliminary data.</text>
</comment>
<dbReference type="SUPFAM" id="SSF81665">
    <property type="entry name" value="Calcium ATPase, transmembrane domain M"/>
    <property type="match status" value="1"/>
</dbReference>
<evidence type="ECO:0000256" key="7">
    <source>
        <dbReference type="ARBA" id="ARBA00022989"/>
    </source>
</evidence>
<feature type="transmembrane region" description="Helical" evidence="11">
    <location>
        <begin position="56"/>
        <end position="74"/>
    </location>
</feature>
<proteinExistence type="inferred from homology"/>
<feature type="transmembrane region" description="Helical" evidence="11">
    <location>
        <begin position="708"/>
        <end position="728"/>
    </location>
</feature>
<evidence type="ECO:0000256" key="3">
    <source>
        <dbReference type="ARBA" id="ARBA00022692"/>
    </source>
</evidence>
<dbReference type="SUPFAM" id="SSF56784">
    <property type="entry name" value="HAD-like"/>
    <property type="match status" value="1"/>
</dbReference>
<keyword evidence="8 11" id="KW-0472">Membrane</keyword>
<feature type="region of interest" description="Disordered" evidence="10">
    <location>
        <begin position="835"/>
        <end position="855"/>
    </location>
</feature>
<dbReference type="InterPro" id="IPR008250">
    <property type="entry name" value="ATPase_P-typ_transduc_dom_A_sf"/>
</dbReference>
<dbReference type="Gene3D" id="1.20.1110.10">
    <property type="entry name" value="Calcium-transporting ATPase, transmembrane domain"/>
    <property type="match status" value="2"/>
</dbReference>
<dbReference type="InterPro" id="IPR023298">
    <property type="entry name" value="ATPase_P-typ_TM_dom_sf"/>
</dbReference>
<dbReference type="InterPro" id="IPR023214">
    <property type="entry name" value="HAD_sf"/>
</dbReference>
<dbReference type="Pfam" id="PF00689">
    <property type="entry name" value="Cation_ATPase_C"/>
    <property type="match status" value="1"/>
</dbReference>
<dbReference type="InterPro" id="IPR023299">
    <property type="entry name" value="ATPase_P-typ_cyto_dom_N"/>
</dbReference>
<dbReference type="NCBIfam" id="TIGR01494">
    <property type="entry name" value="ATPase_P-type"/>
    <property type="match status" value="2"/>
</dbReference>
<dbReference type="SFLD" id="SFLDG00002">
    <property type="entry name" value="C1.7:_P-type_atpase_like"/>
    <property type="match status" value="1"/>
</dbReference>
<dbReference type="InterPro" id="IPR036412">
    <property type="entry name" value="HAD-like_sf"/>
</dbReference>
<dbReference type="Gene3D" id="3.40.1110.10">
    <property type="entry name" value="Calcium-transporting ATPase, cytoplasmic domain N"/>
    <property type="match status" value="1"/>
</dbReference>
<dbReference type="PRINTS" id="PR00119">
    <property type="entry name" value="CATATPASE"/>
</dbReference>
<evidence type="ECO:0000313" key="13">
    <source>
        <dbReference type="EMBL" id="GAA1387935.1"/>
    </source>
</evidence>
<dbReference type="InterPro" id="IPR044492">
    <property type="entry name" value="P_typ_ATPase_HD_dom"/>
</dbReference>
<dbReference type="RefSeq" id="WP_344021615.1">
    <property type="nucleotide sequence ID" value="NZ_BAAAJK010000007.1"/>
</dbReference>
<gene>
    <name evidence="13" type="ORF">GCM10009613_24540</name>
</gene>
<dbReference type="SFLD" id="SFLDS00003">
    <property type="entry name" value="Haloacid_Dehalogenase"/>
    <property type="match status" value="1"/>
</dbReference>
<comment type="similarity">
    <text evidence="2">Belongs to the cation transport ATPase (P-type) (TC 3.A.3) family. Type IIA subfamily.</text>
</comment>
<keyword evidence="4" id="KW-0547">Nucleotide-binding</keyword>
<dbReference type="InterPro" id="IPR004014">
    <property type="entry name" value="ATPase_P-typ_cation-transptr_N"/>
</dbReference>
<feature type="transmembrane region" description="Helical" evidence="11">
    <location>
        <begin position="286"/>
        <end position="302"/>
    </location>
</feature>
<protein>
    <submittedName>
        <fullName evidence="13">HAD-IC family P-type ATPase</fullName>
    </submittedName>
</protein>
<dbReference type="PANTHER" id="PTHR43294:SF20">
    <property type="entry name" value="P-TYPE ATPASE"/>
    <property type="match status" value="1"/>
</dbReference>
<name>A0ABP4IDI9_9PSEU</name>
<dbReference type="Pfam" id="PF00122">
    <property type="entry name" value="E1-E2_ATPase"/>
    <property type="match status" value="1"/>
</dbReference>
<feature type="transmembrane region" description="Helical" evidence="11">
    <location>
        <begin position="244"/>
        <end position="266"/>
    </location>
</feature>
<evidence type="ECO:0000256" key="8">
    <source>
        <dbReference type="ARBA" id="ARBA00023136"/>
    </source>
</evidence>
<dbReference type="SUPFAM" id="SSF81653">
    <property type="entry name" value="Calcium ATPase, transduction domain A"/>
    <property type="match status" value="1"/>
</dbReference>
<keyword evidence="6" id="KW-1278">Translocase</keyword>
<dbReference type="Gene3D" id="2.70.150.10">
    <property type="entry name" value="Calcium-transporting ATPase, cytoplasmic transduction domain A"/>
    <property type="match status" value="1"/>
</dbReference>
<comment type="catalytic activity">
    <reaction evidence="9">
        <text>ATP + H2O = ADP + phosphate + H(+)</text>
        <dbReference type="Rhea" id="RHEA:13065"/>
        <dbReference type="ChEBI" id="CHEBI:15377"/>
        <dbReference type="ChEBI" id="CHEBI:15378"/>
        <dbReference type="ChEBI" id="CHEBI:30616"/>
        <dbReference type="ChEBI" id="CHEBI:43474"/>
        <dbReference type="ChEBI" id="CHEBI:456216"/>
    </reaction>
</comment>
<evidence type="ECO:0000256" key="11">
    <source>
        <dbReference type="SAM" id="Phobius"/>
    </source>
</evidence>
<evidence type="ECO:0000256" key="1">
    <source>
        <dbReference type="ARBA" id="ARBA00004651"/>
    </source>
</evidence>
<dbReference type="PRINTS" id="PR00120">
    <property type="entry name" value="HATPASE"/>
</dbReference>
<evidence type="ECO:0000256" key="9">
    <source>
        <dbReference type="ARBA" id="ARBA00049360"/>
    </source>
</evidence>
<evidence type="ECO:0000256" key="5">
    <source>
        <dbReference type="ARBA" id="ARBA00022840"/>
    </source>
</evidence>